<dbReference type="InterPro" id="IPR052337">
    <property type="entry name" value="SAT4-like"/>
</dbReference>
<dbReference type="PANTHER" id="PTHR33048:SF166">
    <property type="entry name" value="PTH11-LIKE INTEGRAL MEMBRANE PROTEIN"/>
    <property type="match status" value="1"/>
</dbReference>
<keyword evidence="4 7" id="KW-0472">Membrane</keyword>
<feature type="transmembrane region" description="Helical" evidence="7">
    <location>
        <begin position="263"/>
        <end position="285"/>
    </location>
</feature>
<sequence>MADSPTPAVNATFALTVLSYLIILSRTLFQRLKHETFKPDDYLMLVSTVIYAAYTGTFIVAAYHGTNISQTNLEHWREDQIQYVVIGSKSLLISRIFYLSYLWMLKACLLIYCYLRLPLRTNEVLVIKVAAGILAVTWVVCFVTFFVECIPIDLYWNIIQTPPQCAVRRFLQTYIVGGGPIVESFADFKQRAPSAVIVTEATNILTDLILMAIPLRILLRPIPPPKELLRLIALYAGGILVIIASFVRAVAVLSDLLDQHELIWGQIECFLATVFVNAPVLHGIYRHGCNHVRTWKFGKDHCETEYQLARETPTRNSTHQRSEEQHLEHDGERTEPPPDEEGVHSLPQRGERKSTRMSDQLRKSISVAADHIKRLSYQVRSSFDIGGIEWKVELVQETKHDPTPPGPPPEDPNGFDIYTGPPPLELAHVSSRATGGGGPGQKHKHHFHPRFGRFKRNQRP</sequence>
<evidence type="ECO:0000313" key="10">
    <source>
        <dbReference type="Proteomes" id="UP000235672"/>
    </source>
</evidence>
<dbReference type="PANTHER" id="PTHR33048">
    <property type="entry name" value="PTH11-LIKE INTEGRAL MEMBRANE PROTEIN (AFU_ORTHOLOGUE AFUA_5G11245)"/>
    <property type="match status" value="1"/>
</dbReference>
<feature type="transmembrane region" description="Helical" evidence="7">
    <location>
        <begin position="201"/>
        <end position="219"/>
    </location>
</feature>
<dbReference type="OrthoDB" id="5378633at2759"/>
<evidence type="ECO:0000256" key="2">
    <source>
        <dbReference type="ARBA" id="ARBA00022692"/>
    </source>
</evidence>
<evidence type="ECO:0000256" key="4">
    <source>
        <dbReference type="ARBA" id="ARBA00023136"/>
    </source>
</evidence>
<feature type="region of interest" description="Disordered" evidence="6">
    <location>
        <begin position="398"/>
        <end position="460"/>
    </location>
</feature>
<evidence type="ECO:0000256" key="5">
    <source>
        <dbReference type="ARBA" id="ARBA00038359"/>
    </source>
</evidence>
<protein>
    <recommendedName>
        <fullName evidence="8">Rhodopsin domain-containing protein</fullName>
    </recommendedName>
</protein>
<evidence type="ECO:0000256" key="3">
    <source>
        <dbReference type="ARBA" id="ARBA00022989"/>
    </source>
</evidence>
<evidence type="ECO:0000259" key="8">
    <source>
        <dbReference type="Pfam" id="PF20684"/>
    </source>
</evidence>
<proteinExistence type="inferred from homology"/>
<dbReference type="GO" id="GO:0016020">
    <property type="term" value="C:membrane"/>
    <property type="evidence" value="ECO:0007669"/>
    <property type="project" value="UniProtKB-SubCell"/>
</dbReference>
<feature type="compositionally biased region" description="Basic and acidic residues" evidence="6">
    <location>
        <begin position="320"/>
        <end position="336"/>
    </location>
</feature>
<dbReference type="Proteomes" id="UP000235672">
    <property type="component" value="Unassembled WGS sequence"/>
</dbReference>
<evidence type="ECO:0000256" key="6">
    <source>
        <dbReference type="SAM" id="MobiDB-lite"/>
    </source>
</evidence>
<reference evidence="9 10" key="1">
    <citation type="submission" date="2016-05" db="EMBL/GenBank/DDBJ databases">
        <title>A degradative enzymes factory behind the ericoid mycorrhizal symbiosis.</title>
        <authorList>
            <consortium name="DOE Joint Genome Institute"/>
            <person name="Martino E."/>
            <person name="Morin E."/>
            <person name="Grelet G."/>
            <person name="Kuo A."/>
            <person name="Kohler A."/>
            <person name="Daghino S."/>
            <person name="Barry K."/>
            <person name="Choi C."/>
            <person name="Cichocki N."/>
            <person name="Clum A."/>
            <person name="Copeland A."/>
            <person name="Hainaut M."/>
            <person name="Haridas S."/>
            <person name="Labutti K."/>
            <person name="Lindquist E."/>
            <person name="Lipzen A."/>
            <person name="Khouja H.-R."/>
            <person name="Murat C."/>
            <person name="Ohm R."/>
            <person name="Olson A."/>
            <person name="Spatafora J."/>
            <person name="Veneault-Fourrey C."/>
            <person name="Henrissat B."/>
            <person name="Grigoriev I."/>
            <person name="Martin F."/>
            <person name="Perotto S."/>
        </authorList>
    </citation>
    <scope>NUCLEOTIDE SEQUENCE [LARGE SCALE GENOMIC DNA]</scope>
    <source>
        <strain evidence="9 10">UAMH 7357</strain>
    </source>
</reference>
<keyword evidence="3 7" id="KW-1133">Transmembrane helix</keyword>
<feature type="region of interest" description="Disordered" evidence="6">
    <location>
        <begin position="309"/>
        <end position="362"/>
    </location>
</feature>
<dbReference type="STRING" id="1745343.A0A2J6QQT7"/>
<name>A0A2J6QQT7_9HELO</name>
<feature type="domain" description="Rhodopsin" evidence="8">
    <location>
        <begin position="196"/>
        <end position="285"/>
    </location>
</feature>
<feature type="compositionally biased region" description="Basic residues" evidence="6">
    <location>
        <begin position="441"/>
        <end position="460"/>
    </location>
</feature>
<evidence type="ECO:0000313" key="9">
    <source>
        <dbReference type="EMBL" id="PMD28628.1"/>
    </source>
</evidence>
<feature type="compositionally biased region" description="Basic and acidic residues" evidence="6">
    <location>
        <begin position="349"/>
        <end position="362"/>
    </location>
</feature>
<feature type="transmembrane region" description="Helical" evidence="7">
    <location>
        <begin position="127"/>
        <end position="147"/>
    </location>
</feature>
<organism evidence="9 10">
    <name type="scientific">Hyaloscypha hepaticicola</name>
    <dbReference type="NCBI Taxonomy" id="2082293"/>
    <lineage>
        <taxon>Eukaryota</taxon>
        <taxon>Fungi</taxon>
        <taxon>Dikarya</taxon>
        <taxon>Ascomycota</taxon>
        <taxon>Pezizomycotina</taxon>
        <taxon>Leotiomycetes</taxon>
        <taxon>Helotiales</taxon>
        <taxon>Hyaloscyphaceae</taxon>
        <taxon>Hyaloscypha</taxon>
    </lineage>
</organism>
<feature type="transmembrane region" description="Helical" evidence="7">
    <location>
        <begin position="41"/>
        <end position="63"/>
    </location>
</feature>
<dbReference type="AlphaFoldDB" id="A0A2J6QQT7"/>
<feature type="transmembrane region" description="Helical" evidence="7">
    <location>
        <begin position="231"/>
        <end position="251"/>
    </location>
</feature>
<keyword evidence="2 7" id="KW-0812">Transmembrane</keyword>
<accession>A0A2J6QQT7</accession>
<feature type="transmembrane region" description="Helical" evidence="7">
    <location>
        <begin position="96"/>
        <end position="115"/>
    </location>
</feature>
<dbReference type="InterPro" id="IPR049326">
    <property type="entry name" value="Rhodopsin_dom_fungi"/>
</dbReference>
<gene>
    <name evidence="9" type="ORF">NA56DRAFT_696405</name>
</gene>
<comment type="similarity">
    <text evidence="5">Belongs to the SAT4 family.</text>
</comment>
<feature type="domain" description="Rhodopsin" evidence="8">
    <location>
        <begin position="27"/>
        <end position="166"/>
    </location>
</feature>
<dbReference type="Pfam" id="PF20684">
    <property type="entry name" value="Fung_rhodopsin"/>
    <property type="match status" value="2"/>
</dbReference>
<evidence type="ECO:0000256" key="7">
    <source>
        <dbReference type="SAM" id="Phobius"/>
    </source>
</evidence>
<feature type="transmembrane region" description="Helical" evidence="7">
    <location>
        <begin position="12"/>
        <end position="29"/>
    </location>
</feature>
<comment type="subcellular location">
    <subcellularLocation>
        <location evidence="1">Membrane</location>
        <topology evidence="1">Multi-pass membrane protein</topology>
    </subcellularLocation>
</comment>
<keyword evidence="10" id="KW-1185">Reference proteome</keyword>
<evidence type="ECO:0000256" key="1">
    <source>
        <dbReference type="ARBA" id="ARBA00004141"/>
    </source>
</evidence>
<dbReference type="EMBL" id="KZ613464">
    <property type="protein sequence ID" value="PMD28628.1"/>
    <property type="molecule type" value="Genomic_DNA"/>
</dbReference>